<organism evidence="1">
    <name type="scientific">marine metagenome</name>
    <dbReference type="NCBI Taxonomy" id="408172"/>
    <lineage>
        <taxon>unclassified sequences</taxon>
        <taxon>metagenomes</taxon>
        <taxon>ecological metagenomes</taxon>
    </lineage>
</organism>
<dbReference type="Gene3D" id="3.60.10.10">
    <property type="entry name" value="Endonuclease/exonuclease/phosphatase"/>
    <property type="match status" value="1"/>
</dbReference>
<name>A0A382K9F2_9ZZZZ</name>
<dbReference type="AlphaFoldDB" id="A0A382K9F2"/>
<protein>
    <recommendedName>
        <fullName evidence="2">Endonuclease/exonuclease/phosphatase domain-containing protein</fullName>
    </recommendedName>
</protein>
<feature type="non-terminal residue" evidence="1">
    <location>
        <position position="159"/>
    </location>
</feature>
<gene>
    <name evidence="1" type="ORF">METZ01_LOCUS273954</name>
</gene>
<accession>A0A382K9F2</accession>
<reference evidence="1" key="1">
    <citation type="submission" date="2018-05" db="EMBL/GenBank/DDBJ databases">
        <authorList>
            <person name="Lanie J.A."/>
            <person name="Ng W.-L."/>
            <person name="Kazmierczak K.M."/>
            <person name="Andrzejewski T.M."/>
            <person name="Davidsen T.M."/>
            <person name="Wayne K.J."/>
            <person name="Tettelin H."/>
            <person name="Glass J.I."/>
            <person name="Rusch D."/>
            <person name="Podicherti R."/>
            <person name="Tsui H.-C.T."/>
            <person name="Winkler M.E."/>
        </authorList>
    </citation>
    <scope>NUCLEOTIDE SEQUENCE</scope>
</reference>
<evidence type="ECO:0008006" key="2">
    <source>
        <dbReference type="Google" id="ProtNLM"/>
    </source>
</evidence>
<evidence type="ECO:0000313" key="1">
    <source>
        <dbReference type="EMBL" id="SVC21100.1"/>
    </source>
</evidence>
<dbReference type="SUPFAM" id="SSF56219">
    <property type="entry name" value="DNase I-like"/>
    <property type="match status" value="1"/>
</dbReference>
<dbReference type="EMBL" id="UINC01079267">
    <property type="protein sequence ID" value="SVC21100.1"/>
    <property type="molecule type" value="Genomic_DNA"/>
</dbReference>
<proteinExistence type="predicted"/>
<sequence length="159" mass="18450">MLNNICKIIFLFFLSSCADNTVNSSNDNDTTNKDNLDIMTWNIEHYPKHSETNTYLNNLLTQFNGIDIIALQEIESSTHLDELASSLGNNWIAYRHEDSDWGELAYLINEETITFDAPYSILNESQYYFAYRPPYVLEFEYNNQSFVLINVHYKCCGDG</sequence>
<dbReference type="InterPro" id="IPR036691">
    <property type="entry name" value="Endo/exonu/phosph_ase_sf"/>
</dbReference>